<evidence type="ECO:0000256" key="1">
    <source>
        <dbReference type="SAM" id="Phobius"/>
    </source>
</evidence>
<evidence type="ECO:0000313" key="2">
    <source>
        <dbReference type="EMBL" id="KAE8337054.1"/>
    </source>
</evidence>
<dbReference type="EMBL" id="ML737186">
    <property type="protein sequence ID" value="KAE8337054.1"/>
    <property type="molecule type" value="Genomic_DNA"/>
</dbReference>
<accession>A0A5N6XV84</accession>
<proteinExistence type="predicted"/>
<keyword evidence="1" id="KW-0472">Membrane</keyword>
<dbReference type="OrthoDB" id="422827at2759"/>
<reference evidence="2" key="1">
    <citation type="submission" date="2019-04" db="EMBL/GenBank/DDBJ databases">
        <title>Friends and foes A comparative genomics study of 23 Aspergillus species from section Flavi.</title>
        <authorList>
            <consortium name="DOE Joint Genome Institute"/>
            <person name="Kjaerbolling I."/>
            <person name="Vesth T."/>
            <person name="Frisvad J.C."/>
            <person name="Nybo J.L."/>
            <person name="Theobald S."/>
            <person name="Kildgaard S."/>
            <person name="Isbrandt T."/>
            <person name="Kuo A."/>
            <person name="Sato A."/>
            <person name="Lyhne E.K."/>
            <person name="Kogle M.E."/>
            <person name="Wiebenga A."/>
            <person name="Kun R.S."/>
            <person name="Lubbers R.J."/>
            <person name="Makela M.R."/>
            <person name="Barry K."/>
            <person name="Chovatia M."/>
            <person name="Clum A."/>
            <person name="Daum C."/>
            <person name="Haridas S."/>
            <person name="He G."/>
            <person name="LaButti K."/>
            <person name="Lipzen A."/>
            <person name="Mondo S."/>
            <person name="Riley R."/>
            <person name="Salamov A."/>
            <person name="Simmons B.A."/>
            <person name="Magnuson J.K."/>
            <person name="Henrissat B."/>
            <person name="Mortensen U.H."/>
            <person name="Larsen T.O."/>
            <person name="Devries R.P."/>
            <person name="Grigoriev I.V."/>
            <person name="Machida M."/>
            <person name="Baker S.E."/>
            <person name="Andersen M.R."/>
        </authorList>
    </citation>
    <scope>NUCLEOTIDE SEQUENCE</scope>
    <source>
        <strain evidence="2">CBS 117612</strain>
    </source>
</reference>
<dbReference type="Proteomes" id="UP000325558">
    <property type="component" value="Unassembled WGS sequence"/>
</dbReference>
<keyword evidence="1" id="KW-1133">Transmembrane helix</keyword>
<gene>
    <name evidence="2" type="ORF">BDV24DRAFT_105712</name>
</gene>
<keyword evidence="1" id="KW-0812">Transmembrane</keyword>
<name>A0A5N6XV84_9EURO</name>
<protein>
    <submittedName>
        <fullName evidence="2">Uncharacterized protein</fullName>
    </submittedName>
</protein>
<sequence>MRGGCTVHKHFNHPNLPVPTYALQTSTTHLGIFVYTSSNFAILIFSYELVNCFKRLLASFIFPA</sequence>
<organism evidence="2">
    <name type="scientific">Aspergillus arachidicola</name>
    <dbReference type="NCBI Taxonomy" id="656916"/>
    <lineage>
        <taxon>Eukaryota</taxon>
        <taxon>Fungi</taxon>
        <taxon>Dikarya</taxon>
        <taxon>Ascomycota</taxon>
        <taxon>Pezizomycotina</taxon>
        <taxon>Eurotiomycetes</taxon>
        <taxon>Eurotiomycetidae</taxon>
        <taxon>Eurotiales</taxon>
        <taxon>Aspergillaceae</taxon>
        <taxon>Aspergillus</taxon>
        <taxon>Aspergillus subgen. Circumdati</taxon>
    </lineage>
</organism>
<dbReference type="AlphaFoldDB" id="A0A5N6XV84"/>
<feature type="transmembrane region" description="Helical" evidence="1">
    <location>
        <begin position="32"/>
        <end position="50"/>
    </location>
</feature>